<accession>A0ABV4JNU2</accession>
<reference evidence="1 2" key="1">
    <citation type="submission" date="2024-07" db="EMBL/GenBank/DDBJ databases">
        <title>Active virus-host system and metabolic interactions in a Lokiarchaeon culture.</title>
        <authorList>
            <person name="Ponce Toledo R.I."/>
            <person name="Rodrigues Oliveira T."/>
            <person name="Schleper C."/>
        </authorList>
    </citation>
    <scope>NUCLEOTIDE SEQUENCE [LARGE SCALE GENOMIC DNA]</scope>
    <source>
        <strain evidence="1 2">B35</strain>
    </source>
</reference>
<dbReference type="EMBL" id="JBFSOO010000002">
    <property type="protein sequence ID" value="MEZ6852397.1"/>
    <property type="molecule type" value="Genomic_DNA"/>
</dbReference>
<evidence type="ECO:0000313" key="2">
    <source>
        <dbReference type="Proteomes" id="UP001568358"/>
    </source>
</evidence>
<evidence type="ECO:0008006" key="3">
    <source>
        <dbReference type="Google" id="ProtNLM"/>
    </source>
</evidence>
<dbReference type="RefSeq" id="WP_371149913.1">
    <property type="nucleotide sequence ID" value="NZ_JBFSOO010000002.1"/>
</dbReference>
<dbReference type="Proteomes" id="UP001568358">
    <property type="component" value="Unassembled WGS sequence"/>
</dbReference>
<proteinExistence type="predicted"/>
<gene>
    <name evidence="1" type="ORF">AB2Z07_02430</name>
</gene>
<comment type="caution">
    <text evidence="1">The sequence shown here is derived from an EMBL/GenBank/DDBJ whole genome shotgun (WGS) entry which is preliminary data.</text>
</comment>
<evidence type="ECO:0000313" key="1">
    <source>
        <dbReference type="EMBL" id="MEZ6852397.1"/>
    </source>
</evidence>
<protein>
    <recommendedName>
        <fullName evidence="3">OsmC family peroxiredoxin</fullName>
    </recommendedName>
</protein>
<organism evidence="1 2">
    <name type="scientific">Halodesulfovibrio aestuarii</name>
    <dbReference type="NCBI Taxonomy" id="126333"/>
    <lineage>
        <taxon>Bacteria</taxon>
        <taxon>Pseudomonadati</taxon>
        <taxon>Thermodesulfobacteriota</taxon>
        <taxon>Desulfovibrionia</taxon>
        <taxon>Desulfovibrionales</taxon>
        <taxon>Desulfovibrionaceae</taxon>
        <taxon>Halodesulfovibrio</taxon>
    </lineage>
</organism>
<sequence>MESLKISTRSFSGAKEKGVMSVTGAWDEGAAQGSHAFHQAYTWGVSS</sequence>
<name>A0ABV4JNU2_9BACT</name>
<keyword evidence="2" id="KW-1185">Reference proteome</keyword>